<keyword evidence="3" id="KW-1185">Reference proteome</keyword>
<name>A0AAF0WWR9_DAUCS</name>
<evidence type="ECO:0000313" key="3">
    <source>
        <dbReference type="Proteomes" id="UP000077755"/>
    </source>
</evidence>
<accession>A0AAF0WWR9</accession>
<proteinExistence type="predicted"/>
<reference evidence="2" key="2">
    <citation type="submission" date="2022-03" db="EMBL/GenBank/DDBJ databases">
        <title>Draft title - Genomic analysis of global carrot germplasm unveils the trajectory of domestication and the origin of high carotenoid orange carrot.</title>
        <authorList>
            <person name="Iorizzo M."/>
            <person name="Ellison S."/>
            <person name="Senalik D."/>
            <person name="Macko-Podgorni A."/>
            <person name="Grzebelus D."/>
            <person name="Bostan H."/>
            <person name="Rolling W."/>
            <person name="Curaba J."/>
            <person name="Simon P."/>
        </authorList>
    </citation>
    <scope>NUCLEOTIDE SEQUENCE</scope>
    <source>
        <tissue evidence="2">Leaf</tissue>
    </source>
</reference>
<dbReference type="AlphaFoldDB" id="A0AAF0WWR9"/>
<evidence type="ECO:0000313" key="2">
    <source>
        <dbReference type="EMBL" id="WOG97535.1"/>
    </source>
</evidence>
<gene>
    <name evidence="2" type="ORF">DCAR_0416876</name>
</gene>
<organism evidence="2 3">
    <name type="scientific">Daucus carota subsp. sativus</name>
    <name type="common">Carrot</name>
    <dbReference type="NCBI Taxonomy" id="79200"/>
    <lineage>
        <taxon>Eukaryota</taxon>
        <taxon>Viridiplantae</taxon>
        <taxon>Streptophyta</taxon>
        <taxon>Embryophyta</taxon>
        <taxon>Tracheophyta</taxon>
        <taxon>Spermatophyta</taxon>
        <taxon>Magnoliopsida</taxon>
        <taxon>eudicotyledons</taxon>
        <taxon>Gunneridae</taxon>
        <taxon>Pentapetalae</taxon>
        <taxon>asterids</taxon>
        <taxon>campanulids</taxon>
        <taxon>Apiales</taxon>
        <taxon>Apiaceae</taxon>
        <taxon>Apioideae</taxon>
        <taxon>Scandiceae</taxon>
        <taxon>Daucinae</taxon>
        <taxon>Daucus</taxon>
        <taxon>Daucus sect. Daucus</taxon>
    </lineage>
</organism>
<protein>
    <recommendedName>
        <fullName evidence="4">Senescence domain-containing protein</fullName>
    </recommendedName>
</protein>
<reference evidence="2" key="1">
    <citation type="journal article" date="2016" name="Nat. Genet.">
        <title>A high-quality carrot genome assembly provides new insights into carotenoid accumulation and asterid genome evolution.</title>
        <authorList>
            <person name="Iorizzo M."/>
            <person name="Ellison S."/>
            <person name="Senalik D."/>
            <person name="Zeng P."/>
            <person name="Satapoomin P."/>
            <person name="Huang J."/>
            <person name="Bowman M."/>
            <person name="Iovene M."/>
            <person name="Sanseverino W."/>
            <person name="Cavagnaro P."/>
            <person name="Yildiz M."/>
            <person name="Macko-Podgorni A."/>
            <person name="Moranska E."/>
            <person name="Grzebelus E."/>
            <person name="Grzebelus D."/>
            <person name="Ashrafi H."/>
            <person name="Zheng Z."/>
            <person name="Cheng S."/>
            <person name="Spooner D."/>
            <person name="Van Deynze A."/>
            <person name="Simon P."/>
        </authorList>
    </citation>
    <scope>NUCLEOTIDE SEQUENCE</scope>
    <source>
        <tissue evidence="2">Leaf</tissue>
    </source>
</reference>
<evidence type="ECO:0008006" key="4">
    <source>
        <dbReference type="Google" id="ProtNLM"/>
    </source>
</evidence>
<dbReference type="EMBL" id="CP093346">
    <property type="protein sequence ID" value="WOG97535.1"/>
    <property type="molecule type" value="Genomic_DNA"/>
</dbReference>
<sequence>MCFQATEDRAATYVADSYLTKTKDVFSSIVEKGYVLGKALAVGTSDKVQKVDQIYQVSQQVNSAVAKSAVISNKYVSIGASWVTITCDSIAKAAAEVSQHAMEKVALAEEEQRRKTTGEEEQGRKTM</sequence>
<dbReference type="Proteomes" id="UP000077755">
    <property type="component" value="Chromosome 4"/>
</dbReference>
<evidence type="ECO:0000256" key="1">
    <source>
        <dbReference type="SAM" id="MobiDB-lite"/>
    </source>
</evidence>
<feature type="region of interest" description="Disordered" evidence="1">
    <location>
        <begin position="106"/>
        <end position="127"/>
    </location>
</feature>